<dbReference type="RefSeq" id="WP_175487116.1">
    <property type="nucleotide sequence ID" value="NZ_FNBH01000001.1"/>
</dbReference>
<protein>
    <submittedName>
        <fullName evidence="1">CarboxypepD_reg-like domain-containing protein</fullName>
    </submittedName>
</protein>
<reference evidence="2" key="1">
    <citation type="submission" date="2016-10" db="EMBL/GenBank/DDBJ databases">
        <authorList>
            <person name="Varghese N."/>
            <person name="Submissions S."/>
        </authorList>
    </citation>
    <scope>NUCLEOTIDE SEQUENCE [LARGE SCALE GENOMIC DNA]</scope>
    <source>
        <strain evidence="2">DSM 19684</strain>
    </source>
</reference>
<dbReference type="Pfam" id="PF13715">
    <property type="entry name" value="CarbopepD_reg_2"/>
    <property type="match status" value="1"/>
</dbReference>
<proteinExistence type="predicted"/>
<evidence type="ECO:0000313" key="2">
    <source>
        <dbReference type="Proteomes" id="UP000199203"/>
    </source>
</evidence>
<dbReference type="AlphaFoldDB" id="A0A1G7GFE3"/>
<accession>A0A1G7GFE3</accession>
<organism evidence="1 2">
    <name type="scientific">Epilithonimonas hungarica</name>
    <dbReference type="NCBI Taxonomy" id="454006"/>
    <lineage>
        <taxon>Bacteria</taxon>
        <taxon>Pseudomonadati</taxon>
        <taxon>Bacteroidota</taxon>
        <taxon>Flavobacteriia</taxon>
        <taxon>Flavobacteriales</taxon>
        <taxon>Weeksellaceae</taxon>
        <taxon>Chryseobacterium group</taxon>
        <taxon>Epilithonimonas</taxon>
    </lineage>
</organism>
<dbReference type="EMBL" id="FNBH01000001">
    <property type="protein sequence ID" value="SDE86844.1"/>
    <property type="molecule type" value="Genomic_DNA"/>
</dbReference>
<sequence length="271" mass="30335">MKIKLLFLLITLISIKTFSQSDYILGNITNESGDKLPGASVYNLRTDQVVVSDKMGNFAIPAKPSDELRIVRQGYERKLISLTSDNFSKSLEVKLTTIPQEIEEVKLSFKPTGILKKDVTRLNPPPKVVALNSSMSLYMKTPLNQVEAKTTTPSAFKQPDFAAGQLNLLKLAGAISGLVGKATSSPKTTADYAETQEFYKRVKSVIDLGYYTKYGLDEYDFDIFLAYADQAHDLAKNYRKNFNKAAIEFKLKEAFVEYIKTHNFSKKQAEG</sequence>
<name>A0A1G7GFE3_9FLAO</name>
<dbReference type="STRING" id="454006.SAMN05421825_0450"/>
<dbReference type="SUPFAM" id="SSF49464">
    <property type="entry name" value="Carboxypeptidase regulatory domain-like"/>
    <property type="match status" value="1"/>
</dbReference>
<dbReference type="Proteomes" id="UP000199203">
    <property type="component" value="Unassembled WGS sequence"/>
</dbReference>
<dbReference type="InterPro" id="IPR008969">
    <property type="entry name" value="CarboxyPept-like_regulatory"/>
</dbReference>
<keyword evidence="2" id="KW-1185">Reference proteome</keyword>
<evidence type="ECO:0000313" key="1">
    <source>
        <dbReference type="EMBL" id="SDE86844.1"/>
    </source>
</evidence>
<gene>
    <name evidence="1" type="ORF">SAMN05421825_0450</name>
</gene>